<keyword evidence="7" id="KW-0255">Endonuclease</keyword>
<feature type="domain" description="Helicase ATP-binding" evidence="17">
    <location>
        <begin position="28"/>
        <end position="206"/>
    </location>
</feature>
<dbReference type="Pfam" id="PF03368">
    <property type="entry name" value="Dicer_dimer"/>
    <property type="match status" value="1"/>
</dbReference>
<keyword evidence="12" id="KW-0464">Manganese</keyword>
<name>A0ABM4CG82_HYDVU</name>
<keyword evidence="5" id="KW-0677">Repeat</keyword>
<keyword evidence="10" id="KW-0067">ATP-binding</keyword>
<evidence type="ECO:0000256" key="12">
    <source>
        <dbReference type="ARBA" id="ARBA00023211"/>
    </source>
</evidence>
<dbReference type="SUPFAM" id="SSF52540">
    <property type="entry name" value="P-loop containing nucleoside triphosphate hydrolases"/>
    <property type="match status" value="1"/>
</dbReference>
<comment type="cofactor">
    <cofactor evidence="2">
        <name>Mg(2+)</name>
        <dbReference type="ChEBI" id="CHEBI:18420"/>
    </cofactor>
</comment>
<evidence type="ECO:0000256" key="5">
    <source>
        <dbReference type="ARBA" id="ARBA00022737"/>
    </source>
</evidence>
<evidence type="ECO:0000256" key="9">
    <source>
        <dbReference type="ARBA" id="ARBA00022806"/>
    </source>
</evidence>
<dbReference type="CDD" id="cd18034">
    <property type="entry name" value="DEXHc_dicer"/>
    <property type="match status" value="1"/>
</dbReference>
<dbReference type="InterPro" id="IPR027417">
    <property type="entry name" value="P-loop_NTPase"/>
</dbReference>
<dbReference type="Proteomes" id="UP001652625">
    <property type="component" value="Chromosome 09"/>
</dbReference>
<dbReference type="Gene3D" id="3.30.160.380">
    <property type="entry name" value="Dicer dimerisation domain"/>
    <property type="match status" value="1"/>
</dbReference>
<dbReference type="Pfam" id="PF20930">
    <property type="entry name" value="Dicer_PBD"/>
    <property type="match status" value="1"/>
</dbReference>
<dbReference type="InterPro" id="IPR044441">
    <property type="entry name" value="DICER_DSRM"/>
</dbReference>
<organism evidence="20 21">
    <name type="scientific">Hydra vulgaris</name>
    <name type="common">Hydra</name>
    <name type="synonym">Hydra attenuata</name>
    <dbReference type="NCBI Taxonomy" id="6087"/>
    <lineage>
        <taxon>Eukaryota</taxon>
        <taxon>Metazoa</taxon>
        <taxon>Cnidaria</taxon>
        <taxon>Hydrozoa</taxon>
        <taxon>Hydroidolina</taxon>
        <taxon>Anthoathecata</taxon>
        <taxon>Aplanulata</taxon>
        <taxon>Hydridae</taxon>
        <taxon>Hydra</taxon>
    </lineage>
</organism>
<dbReference type="SUPFAM" id="SSF101690">
    <property type="entry name" value="PAZ domain"/>
    <property type="match status" value="1"/>
</dbReference>
<protein>
    <submittedName>
        <fullName evidence="21">Endoribonuclease Dicer isoform X5</fullName>
    </submittedName>
</protein>
<proteinExistence type="inferred from homology"/>
<gene>
    <name evidence="21" type="primary">LOC100206464</name>
</gene>
<dbReference type="PROSITE" id="PS51194">
    <property type="entry name" value="HELICASE_CTER"/>
    <property type="match status" value="1"/>
</dbReference>
<dbReference type="Gene3D" id="1.10.1520.10">
    <property type="entry name" value="Ribonuclease III domain"/>
    <property type="match status" value="2"/>
</dbReference>
<reference evidence="21" key="1">
    <citation type="submission" date="2025-08" db="UniProtKB">
        <authorList>
            <consortium name="RefSeq"/>
        </authorList>
    </citation>
    <scope>IDENTIFICATION</scope>
</reference>
<comment type="similarity">
    <text evidence="13 14">Belongs to the helicase family. Dicer subfamily.</text>
</comment>
<dbReference type="InterPro" id="IPR048513">
    <property type="entry name" value="Dicer_PBD"/>
</dbReference>
<evidence type="ECO:0000256" key="14">
    <source>
        <dbReference type="PROSITE-ProRule" id="PRU00657"/>
    </source>
</evidence>
<dbReference type="Pfam" id="PF00271">
    <property type="entry name" value="Helicase_C"/>
    <property type="match status" value="1"/>
</dbReference>
<keyword evidence="9" id="KW-0347">Helicase</keyword>
<dbReference type="Gene3D" id="3.30.160.20">
    <property type="match status" value="1"/>
</dbReference>
<evidence type="ECO:0000256" key="6">
    <source>
        <dbReference type="ARBA" id="ARBA00022741"/>
    </source>
</evidence>
<feature type="domain" description="Dicer dsRNA-binding fold" evidence="19">
    <location>
        <begin position="602"/>
        <end position="694"/>
    </location>
</feature>
<keyword evidence="14" id="KW-0694">RNA-binding</keyword>
<feature type="domain" description="RNase III" evidence="15">
    <location>
        <begin position="1254"/>
        <end position="1412"/>
    </location>
</feature>
<evidence type="ECO:0000259" key="19">
    <source>
        <dbReference type="PROSITE" id="PS51327"/>
    </source>
</evidence>
<dbReference type="RefSeq" id="XP_065660733.1">
    <property type="nucleotide sequence ID" value="XM_065804661.1"/>
</dbReference>
<evidence type="ECO:0000256" key="8">
    <source>
        <dbReference type="ARBA" id="ARBA00022801"/>
    </source>
</evidence>
<dbReference type="Pfam" id="PF20932">
    <property type="entry name" value="Dicer_dsRBD"/>
    <property type="match status" value="1"/>
</dbReference>
<evidence type="ECO:0000259" key="18">
    <source>
        <dbReference type="PROSITE" id="PS51194"/>
    </source>
</evidence>
<dbReference type="Pfam" id="PF00636">
    <property type="entry name" value="Ribonuclease_3"/>
    <property type="match status" value="2"/>
</dbReference>
<feature type="domain" description="RNase III" evidence="15">
    <location>
        <begin position="1041"/>
        <end position="1195"/>
    </location>
</feature>
<evidence type="ECO:0000256" key="4">
    <source>
        <dbReference type="ARBA" id="ARBA00022723"/>
    </source>
</evidence>
<dbReference type="InterPro" id="IPR014001">
    <property type="entry name" value="Helicase_ATP-bd"/>
</dbReference>
<dbReference type="GeneID" id="100206464"/>
<dbReference type="InterPro" id="IPR036389">
    <property type="entry name" value="RNase_III_sf"/>
</dbReference>
<dbReference type="PROSITE" id="PS50821">
    <property type="entry name" value="PAZ"/>
    <property type="match status" value="1"/>
</dbReference>
<dbReference type="SMART" id="SM00949">
    <property type="entry name" value="PAZ"/>
    <property type="match status" value="1"/>
</dbReference>
<keyword evidence="6" id="KW-0547">Nucleotide-binding</keyword>
<dbReference type="SMART" id="SM00535">
    <property type="entry name" value="RIBOc"/>
    <property type="match status" value="2"/>
</dbReference>
<evidence type="ECO:0000259" key="17">
    <source>
        <dbReference type="PROSITE" id="PS51192"/>
    </source>
</evidence>
<sequence>MMETVILKLNMQQTSVEEFSARPYQIQLLDLAKKSNTILCLGTGTGKTFISVMLIKEKQHEIKGSFEEKGKRTFFLVCTVPLAYQQSKVISENIALNVGCYTGDMGVDFWDETRWIAEFNKNDVFVMTAQILVDILEKSIFCLYNINLIIMDECHNATKKHSYVTLMEIFEKYPKSEHPHILGLTASIINEKYTGVCNPQSIKSFLQDRILGLERRMRSKCITCSDRQATLRFAAKPSETVQPFKKGYSVNGILDFAPVIESMKNILDTSLDYFSCLAKEKKTRLNRLSFNDLLNEKLQLSERNACAISVDAIKYCKEILESLGPLCVFWAAQILLKQIDNHIKRRMLNREIKDVLTKCKESLNKVINKFENEAVYVFSSIENVIPVEPLLTSKAASFLRDVLLAEKISFKELHAIVFTQRRCTAVVLSKLINYQVEKDETYKGLNSDYILGHAFDANICLADGSMRSKKQNLVLSNFKQNKFNVLVSTSVVEEGLDVRKCNLVVRFDGINNYREYAQSKGRARANGSKFIIMTEEEQELDTKKQHLVMQQIEEILFEQCQNRVLPTDEEIEIEMMNKEDENLPVYFSHSGFDAPRITKDNAISLLYRYCSRLPSDQYCKTNPKFQYHILGNQFCAECMLPLNCPLPQRIYKGDQMSSKDLAKKSVCMIICIALHSFGELSTEHLLPVRYNNDNGLESDSGSKIKQKSINEPFFRKIPKEMVSNNIFCFDDYDLFAVCISLSEPSKREDTIPLQKFWLQEASGFGLFMPKNISKLPSFDLFSVVGKLKIELIKIPSRIRSECDINIDDIKNFHINVVTESCLKLVDGSISFNINDAKVTKALFVPLYSDVFKAIRNDCYEFMFPVINKRLLNCTKEKPKDNLDDEENYENCVISKSYGESKNRIYYVTAISSLNTSSFMEGKKTFVQYYLKKYNIEISPNKPLVDVISCSQQISFTNSESNTNTKKKNVNMEKLVPELCKKVSLFPADLHFQLPCLPRILYFYEYYFLALELKDMIAEKIKINKSENQGRYQSSVLNLEDLLQLKNHVTENVKSPSVLKIFEALTTRQARMPFDLERLEVLGDSFLKQAVSIFVYFQNPSFHEGKLTIKRKNCISNENLCKVGKSVGIQNLICNSQFGTKSSISENRNPWTVWLPPGYLRAELDDIKQYTYQNVQSKSIADCVEALIGVYFEVGGVNLALCFMQNFLDISVLHSSLQNGQKLMKPSHYADYPCVSRSAYIDSNAEHELYEHNKLHKFEDLISYEFSNKSHLIQAFTHLSYLSNSVTGCYQQYEFLGDAILDFLITLHIQSNTQNLSPGQLTYFRSAVVNNNTFGLLAIKHSFYKYIYSSSNELFSSYNSFIEIVKDDQGLKDEYFESPFVICPTESEEGYQAPKVLGDLFESVAGAIFLDSGLNLVTVWKIYYPLLKPVIDKYMIKLPRHPAVDLFEKYPEAKINYTSGEVVSCTVKFGKDNGIEIKACGQNKKIAKAAACKRALEYDSNI</sequence>
<keyword evidence="3" id="KW-0540">Nuclease</keyword>
<keyword evidence="11" id="KW-0460">Magnesium</keyword>
<dbReference type="InterPro" id="IPR005034">
    <property type="entry name" value="Dicer_dimerisation"/>
</dbReference>
<dbReference type="Pfam" id="PF00270">
    <property type="entry name" value="DEAD"/>
    <property type="match status" value="1"/>
</dbReference>
<evidence type="ECO:0000256" key="10">
    <source>
        <dbReference type="ARBA" id="ARBA00022840"/>
    </source>
</evidence>
<dbReference type="PROSITE" id="PS51192">
    <property type="entry name" value="HELICASE_ATP_BIND_1"/>
    <property type="match status" value="1"/>
</dbReference>
<dbReference type="InterPro" id="IPR036085">
    <property type="entry name" value="PAZ_dom_sf"/>
</dbReference>
<keyword evidence="8" id="KW-0378">Hydrolase</keyword>
<dbReference type="InterPro" id="IPR038248">
    <property type="entry name" value="Dicer_dimer_sf"/>
</dbReference>
<feature type="domain" description="PAZ" evidence="16">
    <location>
        <begin position="857"/>
        <end position="983"/>
    </location>
</feature>
<dbReference type="InterPro" id="IPR001650">
    <property type="entry name" value="Helicase_C-like"/>
</dbReference>
<evidence type="ECO:0000256" key="2">
    <source>
        <dbReference type="ARBA" id="ARBA00001946"/>
    </source>
</evidence>
<dbReference type="Gene3D" id="2.170.260.10">
    <property type="entry name" value="paz domain"/>
    <property type="match status" value="1"/>
</dbReference>
<evidence type="ECO:0000313" key="20">
    <source>
        <dbReference type="Proteomes" id="UP001652625"/>
    </source>
</evidence>
<evidence type="ECO:0000256" key="11">
    <source>
        <dbReference type="ARBA" id="ARBA00022842"/>
    </source>
</evidence>
<dbReference type="PROSITE" id="PS50142">
    <property type="entry name" value="RNASE_3_2"/>
    <property type="match status" value="2"/>
</dbReference>
<dbReference type="SUPFAM" id="SSF69065">
    <property type="entry name" value="RNase III domain-like"/>
    <property type="match status" value="2"/>
</dbReference>
<evidence type="ECO:0000256" key="1">
    <source>
        <dbReference type="ARBA" id="ARBA00001936"/>
    </source>
</evidence>
<dbReference type="CDD" id="cd00593">
    <property type="entry name" value="RIBOc"/>
    <property type="match status" value="2"/>
</dbReference>
<dbReference type="PANTHER" id="PTHR14950:SF37">
    <property type="entry name" value="ENDORIBONUCLEASE DICER"/>
    <property type="match status" value="1"/>
</dbReference>
<dbReference type="InterPro" id="IPR000999">
    <property type="entry name" value="RNase_III_dom"/>
</dbReference>
<keyword evidence="20" id="KW-1185">Reference proteome</keyword>
<feature type="domain" description="Helicase C-terminal" evidence="18">
    <location>
        <begin position="405"/>
        <end position="571"/>
    </location>
</feature>
<accession>A0ABM4CG82</accession>
<dbReference type="PROSITE" id="PS51327">
    <property type="entry name" value="DICER_DSRBF"/>
    <property type="match status" value="1"/>
</dbReference>
<evidence type="ECO:0000256" key="13">
    <source>
        <dbReference type="ARBA" id="ARBA00035116"/>
    </source>
</evidence>
<comment type="cofactor">
    <cofactor evidence="1">
        <name>Mn(2+)</name>
        <dbReference type="ChEBI" id="CHEBI:29035"/>
    </cofactor>
</comment>
<evidence type="ECO:0000256" key="3">
    <source>
        <dbReference type="ARBA" id="ARBA00022722"/>
    </source>
</evidence>
<dbReference type="PANTHER" id="PTHR14950">
    <property type="entry name" value="DICER-RELATED"/>
    <property type="match status" value="1"/>
</dbReference>
<evidence type="ECO:0000313" key="21">
    <source>
        <dbReference type="RefSeq" id="XP_065660733.1"/>
    </source>
</evidence>
<dbReference type="SMART" id="SM00490">
    <property type="entry name" value="HELICc"/>
    <property type="match status" value="1"/>
</dbReference>
<dbReference type="InterPro" id="IPR003100">
    <property type="entry name" value="PAZ_dom"/>
</dbReference>
<dbReference type="Gene3D" id="3.40.50.300">
    <property type="entry name" value="P-loop containing nucleotide triphosphate hydrolases"/>
    <property type="match status" value="2"/>
</dbReference>
<dbReference type="InterPro" id="IPR011545">
    <property type="entry name" value="DEAD/DEAH_box_helicase_dom"/>
</dbReference>
<keyword evidence="4" id="KW-0479">Metal-binding</keyword>
<evidence type="ECO:0000256" key="7">
    <source>
        <dbReference type="ARBA" id="ARBA00022759"/>
    </source>
</evidence>
<evidence type="ECO:0000259" key="16">
    <source>
        <dbReference type="PROSITE" id="PS50821"/>
    </source>
</evidence>
<evidence type="ECO:0000259" key="15">
    <source>
        <dbReference type="PROSITE" id="PS50142"/>
    </source>
</evidence>
<dbReference type="SMART" id="SM00487">
    <property type="entry name" value="DEXDc"/>
    <property type="match status" value="1"/>
</dbReference>
<dbReference type="Pfam" id="PF02170">
    <property type="entry name" value="PAZ"/>
    <property type="match status" value="1"/>
</dbReference>